<proteinExistence type="predicted"/>
<dbReference type="AlphaFoldDB" id="A0A6J3LUF5"/>
<reference evidence="2" key="1">
    <citation type="submission" date="2020-01" db="EMBL/GenBank/DDBJ databases">
        <authorList>
            <consortium name="DOE Joint Genome Institute"/>
            <person name="Haridas S."/>
            <person name="Albert R."/>
            <person name="Binder M."/>
            <person name="Bloem J."/>
            <person name="Labutti K."/>
            <person name="Salamov A."/>
            <person name="Andreopoulos B."/>
            <person name="Baker S.E."/>
            <person name="Barry K."/>
            <person name="Bills G."/>
            <person name="Bluhm B.H."/>
            <person name="Cannon C."/>
            <person name="Castanera R."/>
            <person name="Culley D.E."/>
            <person name="Daum C."/>
            <person name="Ezra D."/>
            <person name="Gonzalez J.B."/>
            <person name="Henrissat B."/>
            <person name="Kuo A."/>
            <person name="Liang C."/>
            <person name="Lipzen A."/>
            <person name="Lutzoni F."/>
            <person name="Magnuson J."/>
            <person name="Mondo S."/>
            <person name="Nolan M."/>
            <person name="Ohm R."/>
            <person name="Pangilinan J."/>
            <person name="Park H.-J."/>
            <person name="Ramirez L."/>
            <person name="Alfaro M."/>
            <person name="Sun H."/>
            <person name="Tritt A."/>
            <person name="Yoshinaga Y."/>
            <person name="Zwiers L.-H."/>
            <person name="Turgeon B.G."/>
            <person name="Goodwin S.B."/>
            <person name="Spatafora J.W."/>
            <person name="Crous P.W."/>
            <person name="Grigoriev I.V."/>
        </authorList>
    </citation>
    <scope>NUCLEOTIDE SEQUENCE</scope>
    <source>
        <strain evidence="2">CBS 342.82</strain>
    </source>
</reference>
<evidence type="ECO:0000313" key="1">
    <source>
        <dbReference type="Proteomes" id="UP000504637"/>
    </source>
</evidence>
<dbReference type="GeneID" id="54363599"/>
<keyword evidence="1" id="KW-1185">Reference proteome</keyword>
<dbReference type="RefSeq" id="XP_033456314.1">
    <property type="nucleotide sequence ID" value="XM_033605799.1"/>
</dbReference>
<accession>A0A6J3LUF5</accession>
<dbReference type="Proteomes" id="UP000504637">
    <property type="component" value="Unplaced"/>
</dbReference>
<reference evidence="2" key="2">
    <citation type="submission" date="2020-04" db="EMBL/GenBank/DDBJ databases">
        <authorList>
            <consortium name="NCBI Genome Project"/>
        </authorList>
    </citation>
    <scope>NUCLEOTIDE SEQUENCE</scope>
    <source>
        <strain evidence="2">CBS 342.82</strain>
    </source>
</reference>
<sequence length="116" mass="13075">MGPEKISVWHDSDDKSTPINLTSLCEIVSTHFDTPCRLAKIAEGGYHKVYEIYRADDQGSFSGTTSLNAVARVASTAFPKDKMMSEYNILALIHQCQYRQSWRGMWMLLILSAQSI</sequence>
<gene>
    <name evidence="2" type="ORF">K489DRAFT_384198</name>
</gene>
<evidence type="ECO:0008006" key="3">
    <source>
        <dbReference type="Google" id="ProtNLM"/>
    </source>
</evidence>
<dbReference type="OrthoDB" id="5144009at2759"/>
<evidence type="ECO:0000313" key="2">
    <source>
        <dbReference type="RefSeq" id="XP_033456314.1"/>
    </source>
</evidence>
<protein>
    <recommendedName>
        <fullName evidence="3">Protein kinase domain-containing protein</fullName>
    </recommendedName>
</protein>
<organism evidence="2">
    <name type="scientific">Dissoconium aciculare CBS 342.82</name>
    <dbReference type="NCBI Taxonomy" id="1314786"/>
    <lineage>
        <taxon>Eukaryota</taxon>
        <taxon>Fungi</taxon>
        <taxon>Dikarya</taxon>
        <taxon>Ascomycota</taxon>
        <taxon>Pezizomycotina</taxon>
        <taxon>Dothideomycetes</taxon>
        <taxon>Dothideomycetidae</taxon>
        <taxon>Mycosphaerellales</taxon>
        <taxon>Dissoconiaceae</taxon>
        <taxon>Dissoconium</taxon>
    </lineage>
</organism>
<reference evidence="2" key="3">
    <citation type="submission" date="2025-08" db="UniProtKB">
        <authorList>
            <consortium name="RefSeq"/>
        </authorList>
    </citation>
    <scope>IDENTIFICATION</scope>
    <source>
        <strain evidence="2">CBS 342.82</strain>
    </source>
</reference>
<name>A0A6J3LUF5_9PEZI</name>